<comment type="caution">
    <text evidence="3">The sequence shown here is derived from an EMBL/GenBank/DDBJ whole genome shotgun (WGS) entry which is preliminary data.</text>
</comment>
<sequence>PRLVNNHQPQLGKQSLETLVEFGDIVWRFTSILVCGIMGYFSLLPEWASTIETWLVRLFWLLALLTFGPWLALMVYDLVLYLWRSATYELPVVGGRARGRARPRAPSLTERPDGHKRHLSLANVPPRLPSGFDGEAVTSGRKDPSTGSTVLRSSQMTHGEPL</sequence>
<feature type="region of interest" description="Disordered" evidence="1">
    <location>
        <begin position="98"/>
        <end position="162"/>
    </location>
</feature>
<feature type="non-terminal residue" evidence="3">
    <location>
        <position position="1"/>
    </location>
</feature>
<keyword evidence="4" id="KW-1185">Reference proteome</keyword>
<reference evidence="3 4" key="2">
    <citation type="journal article" date="2021" name="Curr. Genet.">
        <title>Genetic response to nitrogen starvation in the aggressive Eucalyptus foliar pathogen Teratosphaeria destructans.</title>
        <authorList>
            <person name="Havenga M."/>
            <person name="Wingfield B.D."/>
            <person name="Wingfield M.J."/>
            <person name="Dreyer L.L."/>
            <person name="Roets F."/>
            <person name="Aylward J."/>
        </authorList>
    </citation>
    <scope>NUCLEOTIDE SEQUENCE [LARGE SCALE GENOMIC DNA]</scope>
    <source>
        <strain evidence="3">CMW44962</strain>
    </source>
</reference>
<feature type="compositionally biased region" description="Polar residues" evidence="1">
    <location>
        <begin position="145"/>
        <end position="162"/>
    </location>
</feature>
<accession>A0A9W7W0A0</accession>
<proteinExistence type="predicted"/>
<dbReference type="EMBL" id="RIBY02002101">
    <property type="protein sequence ID" value="KAH9825533.1"/>
    <property type="molecule type" value="Genomic_DNA"/>
</dbReference>
<evidence type="ECO:0000256" key="2">
    <source>
        <dbReference type="SAM" id="Phobius"/>
    </source>
</evidence>
<gene>
    <name evidence="3" type="ORF">Tdes44962_MAKER04101</name>
</gene>
<feature type="transmembrane region" description="Helical" evidence="2">
    <location>
        <begin position="55"/>
        <end position="83"/>
    </location>
</feature>
<dbReference type="OrthoDB" id="5309803at2759"/>
<organism evidence="3 4">
    <name type="scientific">Teratosphaeria destructans</name>
    <dbReference type="NCBI Taxonomy" id="418781"/>
    <lineage>
        <taxon>Eukaryota</taxon>
        <taxon>Fungi</taxon>
        <taxon>Dikarya</taxon>
        <taxon>Ascomycota</taxon>
        <taxon>Pezizomycotina</taxon>
        <taxon>Dothideomycetes</taxon>
        <taxon>Dothideomycetidae</taxon>
        <taxon>Mycosphaerellales</taxon>
        <taxon>Teratosphaeriaceae</taxon>
        <taxon>Teratosphaeria</taxon>
    </lineage>
</organism>
<evidence type="ECO:0000313" key="4">
    <source>
        <dbReference type="Proteomes" id="UP001138500"/>
    </source>
</evidence>
<keyword evidence="2" id="KW-0812">Transmembrane</keyword>
<protein>
    <submittedName>
        <fullName evidence="3">Uncharacterized protein</fullName>
    </submittedName>
</protein>
<keyword evidence="2" id="KW-1133">Transmembrane helix</keyword>
<evidence type="ECO:0000256" key="1">
    <source>
        <dbReference type="SAM" id="MobiDB-lite"/>
    </source>
</evidence>
<dbReference type="Proteomes" id="UP001138500">
    <property type="component" value="Unassembled WGS sequence"/>
</dbReference>
<dbReference type="AlphaFoldDB" id="A0A9W7W0A0"/>
<evidence type="ECO:0000313" key="3">
    <source>
        <dbReference type="EMBL" id="KAH9825533.1"/>
    </source>
</evidence>
<name>A0A9W7W0A0_9PEZI</name>
<reference evidence="3 4" key="1">
    <citation type="journal article" date="2018" name="IMA Fungus">
        <title>IMA Genome-F 10: Nine draft genome sequences of Claviceps purpurea s.lat., including C. arundinis, C. humidiphila, and C. cf. spartinae, pseudomolecules for the pitch canker pathogen Fusarium circinatum, draft genome of Davidsoniella eucalypti, Grosmannia galeiformis, Quambalaria eucalypti, and Teratosphaeria destructans.</title>
        <authorList>
            <person name="Wingfield B.D."/>
            <person name="Liu M."/>
            <person name="Nguyen H.D."/>
            <person name="Lane F.A."/>
            <person name="Morgan S.W."/>
            <person name="De Vos L."/>
            <person name="Wilken P.M."/>
            <person name="Duong T.A."/>
            <person name="Aylward J."/>
            <person name="Coetzee M.P."/>
            <person name="Dadej K."/>
            <person name="De Beer Z.W."/>
            <person name="Findlay W."/>
            <person name="Havenga M."/>
            <person name="Kolarik M."/>
            <person name="Menzies J.G."/>
            <person name="Naidoo K."/>
            <person name="Pochopski O."/>
            <person name="Shoukouhi P."/>
            <person name="Santana Q.C."/>
            <person name="Seifert K.A."/>
            <person name="Soal N."/>
            <person name="Steenkamp E.T."/>
            <person name="Tatham C.T."/>
            <person name="van der Nest M.A."/>
            <person name="Wingfield M.J."/>
        </authorList>
    </citation>
    <scope>NUCLEOTIDE SEQUENCE [LARGE SCALE GENOMIC DNA]</scope>
    <source>
        <strain evidence="3">CMW44962</strain>
    </source>
</reference>
<feature type="transmembrane region" description="Helical" evidence="2">
    <location>
        <begin position="25"/>
        <end position="43"/>
    </location>
</feature>
<keyword evidence="2" id="KW-0472">Membrane</keyword>